<proteinExistence type="predicted"/>
<reference evidence="4" key="1">
    <citation type="journal article" date="2019" name="Int. J. Syst. Evol. Microbiol.">
        <title>The Global Catalogue of Microorganisms (GCM) 10K type strain sequencing project: providing services to taxonomists for standard genome sequencing and annotation.</title>
        <authorList>
            <consortium name="The Broad Institute Genomics Platform"/>
            <consortium name="The Broad Institute Genome Sequencing Center for Infectious Disease"/>
            <person name="Wu L."/>
            <person name="Ma J."/>
        </authorList>
    </citation>
    <scope>NUCLEOTIDE SEQUENCE [LARGE SCALE GENOMIC DNA]</scope>
    <source>
        <strain evidence="4">JCM 31921</strain>
    </source>
</reference>
<evidence type="ECO:0000313" key="4">
    <source>
        <dbReference type="Proteomes" id="UP001501410"/>
    </source>
</evidence>
<accession>A0ABP8MHA8</accession>
<dbReference type="Pfam" id="PF19783">
    <property type="entry name" value="DUF6268"/>
    <property type="match status" value="1"/>
</dbReference>
<keyword evidence="1" id="KW-0732">Signal</keyword>
<dbReference type="Proteomes" id="UP001501410">
    <property type="component" value="Unassembled WGS sequence"/>
</dbReference>
<feature type="signal peptide" evidence="1">
    <location>
        <begin position="1"/>
        <end position="19"/>
    </location>
</feature>
<gene>
    <name evidence="3" type="ORF">GCM10023092_05020</name>
</gene>
<comment type="caution">
    <text evidence="3">The sequence shown here is derived from an EMBL/GenBank/DDBJ whole genome shotgun (WGS) entry which is preliminary data.</text>
</comment>
<protein>
    <recommendedName>
        <fullName evidence="2">DUF6268 domain-containing protein</fullName>
    </recommendedName>
</protein>
<sequence>MKRYFHLALMIFAALNSFAQDKDLLSVNYGLSGFQYHDTAAIAQQTALKCALPVYRKNKHSIVGVMNYKNTAFYNFPESYRQTLHGFTLQAISIYKMSGNKSIALFAQTGLFSDLQEISIKDFRYTAGFRYRYKHSGRLSTGWGLAYSRQFFGNQLVPFIDVDYKPGRKWSITGQFPIKPKILYHLNKKLSVGIEINGDAASYRLSASDKNNRFIQINQWTGLAKMEYQFSGGWQLTLGVGRNFSQSFKLYDNASASSWTIITIPIGEKPVPVERIDNKGFRAVLGISLQAF</sequence>
<evidence type="ECO:0000259" key="2">
    <source>
        <dbReference type="Pfam" id="PF19783"/>
    </source>
</evidence>
<keyword evidence="4" id="KW-1185">Reference proteome</keyword>
<feature type="chain" id="PRO_5046453900" description="DUF6268 domain-containing protein" evidence="1">
    <location>
        <begin position="20"/>
        <end position="292"/>
    </location>
</feature>
<organism evidence="3 4">
    <name type="scientific">Rurimicrobium arvi</name>
    <dbReference type="NCBI Taxonomy" id="2049916"/>
    <lineage>
        <taxon>Bacteria</taxon>
        <taxon>Pseudomonadati</taxon>
        <taxon>Bacteroidota</taxon>
        <taxon>Chitinophagia</taxon>
        <taxon>Chitinophagales</taxon>
        <taxon>Chitinophagaceae</taxon>
        <taxon>Rurimicrobium</taxon>
    </lineage>
</organism>
<feature type="domain" description="DUF6268" evidence="2">
    <location>
        <begin position="67"/>
        <end position="253"/>
    </location>
</feature>
<evidence type="ECO:0000256" key="1">
    <source>
        <dbReference type="SAM" id="SignalP"/>
    </source>
</evidence>
<dbReference type="InterPro" id="IPR046235">
    <property type="entry name" value="DUF6268"/>
</dbReference>
<dbReference type="RefSeq" id="WP_344822345.1">
    <property type="nucleotide sequence ID" value="NZ_BAABEZ010000002.1"/>
</dbReference>
<evidence type="ECO:0000313" key="3">
    <source>
        <dbReference type="EMBL" id="GAA4449931.1"/>
    </source>
</evidence>
<name>A0ABP8MHA8_9BACT</name>
<dbReference type="EMBL" id="BAABEZ010000002">
    <property type="protein sequence ID" value="GAA4449931.1"/>
    <property type="molecule type" value="Genomic_DNA"/>
</dbReference>